<name>A0A1H4CN74_9FLAO</name>
<evidence type="ECO:0000256" key="5">
    <source>
        <dbReference type="ARBA" id="ARBA00023065"/>
    </source>
</evidence>
<feature type="transmembrane region" description="Helical" evidence="11">
    <location>
        <begin position="26"/>
        <end position="45"/>
    </location>
</feature>
<evidence type="ECO:0000256" key="6">
    <source>
        <dbReference type="ARBA" id="ARBA00023136"/>
    </source>
</evidence>
<dbReference type="InterPro" id="IPR050368">
    <property type="entry name" value="ClC-type_chloride_channel"/>
</dbReference>
<dbReference type="SUPFAM" id="SSF81340">
    <property type="entry name" value="Clc chloride channel"/>
    <property type="match status" value="1"/>
</dbReference>
<proteinExistence type="predicted"/>
<feature type="transmembrane region" description="Helical" evidence="11">
    <location>
        <begin position="384"/>
        <end position="410"/>
    </location>
</feature>
<keyword evidence="10" id="KW-0129">CBS domain</keyword>
<evidence type="ECO:0000256" key="3">
    <source>
        <dbReference type="ARBA" id="ARBA00022692"/>
    </source>
</evidence>
<dbReference type="Pfam" id="PF00571">
    <property type="entry name" value="CBS"/>
    <property type="match status" value="2"/>
</dbReference>
<accession>A0A1H4CN74</accession>
<feature type="transmembrane region" description="Helical" evidence="11">
    <location>
        <begin position="353"/>
        <end position="372"/>
    </location>
</feature>
<feature type="domain" description="CBS" evidence="12">
    <location>
        <begin position="472"/>
        <end position="530"/>
    </location>
</feature>
<dbReference type="PROSITE" id="PS51371">
    <property type="entry name" value="CBS"/>
    <property type="match status" value="2"/>
</dbReference>
<evidence type="ECO:0000256" key="8">
    <source>
        <dbReference type="ARBA" id="ARBA00023214"/>
    </source>
</evidence>
<evidence type="ECO:0000313" key="14">
    <source>
        <dbReference type="Proteomes" id="UP000198820"/>
    </source>
</evidence>
<feature type="transmembrane region" description="Helical" evidence="11">
    <location>
        <begin position="323"/>
        <end position="346"/>
    </location>
</feature>
<evidence type="ECO:0000256" key="11">
    <source>
        <dbReference type="SAM" id="Phobius"/>
    </source>
</evidence>
<comment type="subcellular location">
    <subcellularLocation>
        <location evidence="1">Membrane</location>
        <topology evidence="1">Multi-pass membrane protein</topology>
    </subcellularLocation>
</comment>
<keyword evidence="5" id="KW-0406">Ion transport</keyword>
<dbReference type="PANTHER" id="PTHR43427:SF6">
    <property type="entry name" value="CHLORIDE CHANNEL PROTEIN CLC-E"/>
    <property type="match status" value="1"/>
</dbReference>
<feature type="transmembrane region" description="Helical" evidence="11">
    <location>
        <begin position="417"/>
        <end position="437"/>
    </location>
</feature>
<sequence length="597" mass="65997">MKSFKQVSVLQKFLLWKTKHLSEQQFTLILSAIIGFTAGLGAVAIKNLTHFMQELLEGEFIVNYHHAFYFIFPVIGLAIVYFIIKYLIRKPLGHGIPSTLYAISKKKGIMERFQMYASLITAPITVGFGGSVGLEGPTVATGASLGSNISRMFRMNQSMRTLLIGCAAAGAMSSIFKAPIAAIIFAIEVFSLDLTLVSMLPLLTASVSAILTSYFFFGSDTIIPFVLEDDFTISQVPFYVVLGCISALGSIYFTSVYFKVQKLFLSIKNSFLRLILAGLGLGIILYFIPPLYGEGYGVINSLLAENYQEALQTNFFDAFLDNIWVVIILLAGLVVFKIFATSLTFAAGGVGGIFAPVLFMGSALGHCFALLVNHLGFLNKPISVGSFTMVGMAGLMAGVLHAPLTAIFLIAELTGGYALFVPLMITALISYLITHAFQPHSVYTMELAQRGELLTHDKDKTILTLLEIRKVIEKNFQVLTENMTLGDIVKEGVVKSSRNIFPVVDEDYNFKGIILLDNIRTIMFDQKMYEKVKVYDLMQNAPDVIDLKDSRMQTIMNKFQKTDAWNLPVVKDGKYIGFISKSKLLTAYRQKLIEVTV</sequence>
<dbReference type="STRING" id="908615.SAMN05421540_10873"/>
<dbReference type="GO" id="GO:0005254">
    <property type="term" value="F:chloride channel activity"/>
    <property type="evidence" value="ECO:0007669"/>
    <property type="project" value="UniProtKB-KW"/>
</dbReference>
<feature type="transmembrane region" description="Helical" evidence="11">
    <location>
        <begin position="194"/>
        <end position="216"/>
    </location>
</feature>
<dbReference type="CDD" id="cd00400">
    <property type="entry name" value="Voltage_gated_ClC"/>
    <property type="match status" value="1"/>
</dbReference>
<organism evidence="13 14">
    <name type="scientific">Psychroflexus halocasei</name>
    <dbReference type="NCBI Taxonomy" id="908615"/>
    <lineage>
        <taxon>Bacteria</taxon>
        <taxon>Pseudomonadati</taxon>
        <taxon>Bacteroidota</taxon>
        <taxon>Flavobacteriia</taxon>
        <taxon>Flavobacteriales</taxon>
        <taxon>Flavobacteriaceae</taxon>
        <taxon>Psychroflexus</taxon>
    </lineage>
</organism>
<dbReference type="Proteomes" id="UP000198820">
    <property type="component" value="Unassembled WGS sequence"/>
</dbReference>
<dbReference type="AlphaFoldDB" id="A0A1H4CN74"/>
<dbReference type="PRINTS" id="PR00762">
    <property type="entry name" value="CLCHANNEL"/>
</dbReference>
<evidence type="ECO:0000256" key="7">
    <source>
        <dbReference type="ARBA" id="ARBA00023173"/>
    </source>
</evidence>
<keyword evidence="3 11" id="KW-0812">Transmembrane</keyword>
<evidence type="ECO:0000256" key="1">
    <source>
        <dbReference type="ARBA" id="ARBA00004141"/>
    </source>
</evidence>
<reference evidence="13 14" key="1">
    <citation type="submission" date="2016-10" db="EMBL/GenBank/DDBJ databases">
        <authorList>
            <person name="de Groot N.N."/>
        </authorList>
    </citation>
    <scope>NUCLEOTIDE SEQUENCE [LARGE SCALE GENOMIC DNA]</scope>
    <source>
        <strain evidence="13 14">DSM 23581</strain>
    </source>
</reference>
<feature type="transmembrane region" description="Helical" evidence="11">
    <location>
        <begin position="236"/>
        <end position="258"/>
    </location>
</feature>
<feature type="transmembrane region" description="Helical" evidence="11">
    <location>
        <begin position="65"/>
        <end position="84"/>
    </location>
</feature>
<keyword evidence="14" id="KW-1185">Reference proteome</keyword>
<dbReference type="Pfam" id="PF00654">
    <property type="entry name" value="Voltage_CLC"/>
    <property type="match status" value="1"/>
</dbReference>
<evidence type="ECO:0000256" key="2">
    <source>
        <dbReference type="ARBA" id="ARBA00022448"/>
    </source>
</evidence>
<evidence type="ECO:0000259" key="12">
    <source>
        <dbReference type="PROSITE" id="PS51371"/>
    </source>
</evidence>
<gene>
    <name evidence="13" type="ORF">SAMN05421540_10873</name>
</gene>
<keyword evidence="8" id="KW-0868">Chloride</keyword>
<keyword evidence="7" id="KW-0869">Chloride channel</keyword>
<evidence type="ECO:0000256" key="9">
    <source>
        <dbReference type="ARBA" id="ARBA00023303"/>
    </source>
</evidence>
<dbReference type="RefSeq" id="WP_093244558.1">
    <property type="nucleotide sequence ID" value="NZ_FNQF01000008.1"/>
</dbReference>
<dbReference type="InterPro" id="IPR014743">
    <property type="entry name" value="Cl-channel_core"/>
</dbReference>
<dbReference type="Gene3D" id="1.10.3080.10">
    <property type="entry name" value="Clc chloride channel"/>
    <property type="match status" value="1"/>
</dbReference>
<keyword evidence="9" id="KW-0407">Ion channel</keyword>
<dbReference type="InterPro" id="IPR001807">
    <property type="entry name" value="ClC"/>
</dbReference>
<feature type="transmembrane region" description="Helical" evidence="11">
    <location>
        <begin position="162"/>
        <end position="187"/>
    </location>
</feature>
<keyword evidence="2" id="KW-0813">Transport</keyword>
<evidence type="ECO:0000313" key="13">
    <source>
        <dbReference type="EMBL" id="SEA61502.1"/>
    </source>
</evidence>
<protein>
    <submittedName>
        <fullName evidence="13">Chloride channel protein, CIC family</fullName>
    </submittedName>
</protein>
<dbReference type="PANTHER" id="PTHR43427">
    <property type="entry name" value="CHLORIDE CHANNEL PROTEIN CLC-E"/>
    <property type="match status" value="1"/>
</dbReference>
<dbReference type="InterPro" id="IPR000644">
    <property type="entry name" value="CBS_dom"/>
</dbReference>
<dbReference type="GO" id="GO:0034707">
    <property type="term" value="C:chloride channel complex"/>
    <property type="evidence" value="ECO:0007669"/>
    <property type="project" value="UniProtKB-KW"/>
</dbReference>
<keyword evidence="6 11" id="KW-0472">Membrane</keyword>
<dbReference type="Gene3D" id="3.10.580.10">
    <property type="entry name" value="CBS-domain"/>
    <property type="match status" value="1"/>
</dbReference>
<feature type="transmembrane region" description="Helical" evidence="11">
    <location>
        <begin position="270"/>
        <end position="288"/>
    </location>
</feature>
<evidence type="ECO:0000256" key="10">
    <source>
        <dbReference type="PROSITE-ProRule" id="PRU00703"/>
    </source>
</evidence>
<feature type="domain" description="CBS" evidence="12">
    <location>
        <begin position="538"/>
        <end position="595"/>
    </location>
</feature>
<dbReference type="EMBL" id="FNQF01000008">
    <property type="protein sequence ID" value="SEA61502.1"/>
    <property type="molecule type" value="Genomic_DNA"/>
</dbReference>
<evidence type="ECO:0000256" key="4">
    <source>
        <dbReference type="ARBA" id="ARBA00022989"/>
    </source>
</evidence>
<dbReference type="SUPFAM" id="SSF54631">
    <property type="entry name" value="CBS-domain pair"/>
    <property type="match status" value="1"/>
</dbReference>
<feature type="transmembrane region" description="Helical" evidence="11">
    <location>
        <begin position="115"/>
        <end position="134"/>
    </location>
</feature>
<keyword evidence="4 11" id="KW-1133">Transmembrane helix</keyword>
<dbReference type="InterPro" id="IPR046342">
    <property type="entry name" value="CBS_dom_sf"/>
</dbReference>